<evidence type="ECO:0000256" key="2">
    <source>
        <dbReference type="SAM" id="Phobius"/>
    </source>
</evidence>
<dbReference type="InterPro" id="IPR008928">
    <property type="entry name" value="6-hairpin_glycosidase_sf"/>
</dbReference>
<feature type="transmembrane region" description="Helical" evidence="2">
    <location>
        <begin position="107"/>
        <end position="130"/>
    </location>
</feature>
<evidence type="ECO:0000313" key="3">
    <source>
        <dbReference type="EMBL" id="KAL3792295.1"/>
    </source>
</evidence>
<dbReference type="EMBL" id="JABMIG020000103">
    <property type="protein sequence ID" value="KAL3792295.1"/>
    <property type="molecule type" value="Genomic_DNA"/>
</dbReference>
<protein>
    <recommendedName>
        <fullName evidence="5">Glycosyl hydrolase family 63 C-terminal domain-containing protein</fullName>
    </recommendedName>
</protein>
<keyword evidence="4" id="KW-1185">Reference proteome</keyword>
<organism evidence="3 4">
    <name type="scientific">Cyclotella cryptica</name>
    <dbReference type="NCBI Taxonomy" id="29204"/>
    <lineage>
        <taxon>Eukaryota</taxon>
        <taxon>Sar</taxon>
        <taxon>Stramenopiles</taxon>
        <taxon>Ochrophyta</taxon>
        <taxon>Bacillariophyta</taxon>
        <taxon>Coscinodiscophyceae</taxon>
        <taxon>Thalassiosirophycidae</taxon>
        <taxon>Stephanodiscales</taxon>
        <taxon>Stephanodiscaceae</taxon>
        <taxon>Cyclotella</taxon>
    </lineage>
</organism>
<evidence type="ECO:0000256" key="1">
    <source>
        <dbReference type="SAM" id="MobiDB-lite"/>
    </source>
</evidence>
<feature type="compositionally biased region" description="Acidic residues" evidence="1">
    <location>
        <begin position="1"/>
        <end position="11"/>
    </location>
</feature>
<comment type="caution">
    <text evidence="3">The sequence shown here is derived from an EMBL/GenBank/DDBJ whole genome shotgun (WGS) entry which is preliminary data.</text>
</comment>
<gene>
    <name evidence="3" type="ORF">HJC23_006207</name>
</gene>
<accession>A0ABD3PW19</accession>
<feature type="compositionally biased region" description="Polar residues" evidence="1">
    <location>
        <begin position="12"/>
        <end position="28"/>
    </location>
</feature>
<evidence type="ECO:0008006" key="5">
    <source>
        <dbReference type="Google" id="ProtNLM"/>
    </source>
</evidence>
<dbReference type="Proteomes" id="UP001516023">
    <property type="component" value="Unassembled WGS sequence"/>
</dbReference>
<proteinExistence type="predicted"/>
<sequence>MMDSDNVDEESTGVSETTPLHVNSSSRTQRLHADSVPTTLPCSASRVSSIATIDSTITATTFASSSNTLNENPPGNGITNPRADSPSRFQRGIDDLRKHALKSKIKTTATLSILLLSLVLCFLTLMQYFMSTVRVLNPGNNDTSISVGVHNRGVEQPIGPKQKSDREMFDEFGRYIIENYDALPPFSDFLPGVAGIYGKPLWSFYVNRGQGIASFGVESKDSPIMEFYSANNAYQNTALLGFRTFYKGHRGSGWGGPNSFIVEPFASSRTNFRPESAGGQSSDRENYPTRTMYIGANDIQIREIDHKHKIETNVSYFVLPEEDFGAFVKRTTVSNLGEKKLYLSILDGLPRIQPVGGKLDALLKSMGRTLEGFMGVYEADGNTMPFYRLSTETGDAAAVVIEEAGNFAVSYIENHEERLLPIIYDTSKIFGEDTTLMRPLRLEERTVQEIIDGPQYGAAKTSSAFSAVDDVSIYTGESITVTTFYGRASKITDVPVIARRIAQGGFVEYKLLRARELVQQITAGVETRTENKLFDAHVRQMYLDNSLRGGIPIVLGEVDDRSRLESADGDERIKVYHLFSRIHGDLERDYNNFVLSPTYFSQGPGNFRDVAQNRRNDVIINPRIGSFNDKNECERLAVMAVGGADGHRKQREALTEILCDGAFRPGQLATMIEEQSVFLFISLQEFIDNVAASSYVSPMAVSKDGFWADHWTYVVDLLFSFVHMYPDQEEQLLFDYSLSYFYNPRVCLPRSQKYVLSKTVDGKSYHVRQLKASREDQSRLKQMKQYVNNSSGWFDVEADIEHDVEGNIFQSTPLAKLFLLATVKFATRDPLGMGIEYECGKPGWNDAMNGLAGMIGSGMPETFELKVLLRYIQKVSIQYKRPILIPTELAWLIEQISAALDTLDLSGAITFDFTDTVTVPAEFFDYWDTVASAREEYRNKTSTFSGQTQEYSSDMVERIASRWLSQLDYGIQRARSIGTHNVDVNDNDRGIVPTYFSFTVTNWATTGEIDDEGQPFVNATEMVVNKFPIFLEGVVRMMKTVHDPRDAEQIYNSVRASGLHDAELGMYTLSASLKGQNVDMGRMMAFSPGWLENQSIWLHMSYKYYLEILRKGLYKIFFEEMQSGMLPFIQAESYGRSPVECSSFIASSAFDDPKLRGRGFLARLSGSTAEFLSMWSLMMIGPRPFFVNNETQLLEMQLVPAIPAWLFQEVTTTSKGDYEYYVEFKLFTSIQVIYFSRELIDIFGRSPKTYEIGLRDGSLIRVDAPTIPNNLALMIRGVALIDCIHAYF</sequence>
<feature type="region of interest" description="Disordered" evidence="1">
    <location>
        <begin position="1"/>
        <end position="38"/>
    </location>
</feature>
<keyword evidence="2" id="KW-0812">Transmembrane</keyword>
<evidence type="ECO:0000313" key="4">
    <source>
        <dbReference type="Proteomes" id="UP001516023"/>
    </source>
</evidence>
<keyword evidence="2" id="KW-0472">Membrane</keyword>
<feature type="compositionally biased region" description="Polar residues" evidence="1">
    <location>
        <begin position="69"/>
        <end position="79"/>
    </location>
</feature>
<dbReference type="SUPFAM" id="SSF48208">
    <property type="entry name" value="Six-hairpin glycosidases"/>
    <property type="match status" value="1"/>
</dbReference>
<dbReference type="Gene3D" id="1.50.10.10">
    <property type="match status" value="1"/>
</dbReference>
<name>A0ABD3PW19_9STRA</name>
<feature type="region of interest" description="Disordered" evidence="1">
    <location>
        <begin position="64"/>
        <end position="89"/>
    </location>
</feature>
<reference evidence="3 4" key="1">
    <citation type="journal article" date="2020" name="G3 (Bethesda)">
        <title>Improved Reference Genome for Cyclotella cryptica CCMP332, a Model for Cell Wall Morphogenesis, Salinity Adaptation, and Lipid Production in Diatoms (Bacillariophyta).</title>
        <authorList>
            <person name="Roberts W.R."/>
            <person name="Downey K.M."/>
            <person name="Ruck E.C."/>
            <person name="Traller J.C."/>
            <person name="Alverson A.J."/>
        </authorList>
    </citation>
    <scope>NUCLEOTIDE SEQUENCE [LARGE SCALE GENOMIC DNA]</scope>
    <source>
        <strain evidence="3 4">CCMP332</strain>
    </source>
</reference>
<keyword evidence="2" id="KW-1133">Transmembrane helix</keyword>
<dbReference type="InterPro" id="IPR012341">
    <property type="entry name" value="6hp_glycosidase-like_sf"/>
</dbReference>